<dbReference type="SUPFAM" id="SSF158499">
    <property type="entry name" value="DnaD domain-like"/>
    <property type="match status" value="1"/>
</dbReference>
<dbReference type="PANTHER" id="PTHR37293:SF5">
    <property type="entry name" value="DNA REPLICATION PROTEIN"/>
    <property type="match status" value="1"/>
</dbReference>
<accession>A0A9X0YT22</accession>
<comment type="similarity">
    <text evidence="1">Belongs to the DnaB/DnaD family.</text>
</comment>
<feature type="region of interest" description="Disordered" evidence="2">
    <location>
        <begin position="314"/>
        <end position="333"/>
    </location>
</feature>
<evidence type="ECO:0000313" key="4">
    <source>
        <dbReference type="EMBL" id="MBP2078413.1"/>
    </source>
</evidence>
<dbReference type="AlphaFoldDB" id="A0A9X0YT22"/>
<dbReference type="NCBIfam" id="TIGR01446">
    <property type="entry name" value="DnaD_dom"/>
    <property type="match status" value="1"/>
</dbReference>
<dbReference type="PANTHER" id="PTHR37293">
    <property type="entry name" value="PHAGE REPLICATION PROTEIN-RELATED"/>
    <property type="match status" value="1"/>
</dbReference>
<evidence type="ECO:0000256" key="2">
    <source>
        <dbReference type="SAM" id="MobiDB-lite"/>
    </source>
</evidence>
<evidence type="ECO:0000313" key="5">
    <source>
        <dbReference type="Proteomes" id="UP001138793"/>
    </source>
</evidence>
<evidence type="ECO:0000259" key="3">
    <source>
        <dbReference type="Pfam" id="PF07261"/>
    </source>
</evidence>
<feature type="compositionally biased region" description="Polar residues" evidence="2">
    <location>
        <begin position="282"/>
        <end position="299"/>
    </location>
</feature>
<dbReference type="InterPro" id="IPR006343">
    <property type="entry name" value="DnaB/C_C"/>
</dbReference>
<comment type="caution">
    <text evidence="4">The sequence shown here is derived from an EMBL/GenBank/DDBJ whole genome shotgun (WGS) entry which is preliminary data.</text>
</comment>
<dbReference type="Gene3D" id="1.10.10.630">
    <property type="entry name" value="DnaD domain-like"/>
    <property type="match status" value="1"/>
</dbReference>
<feature type="region of interest" description="Disordered" evidence="2">
    <location>
        <begin position="281"/>
        <end position="305"/>
    </location>
</feature>
<protein>
    <submittedName>
        <fullName evidence="4">DnaD/phage-associated family protein</fullName>
    </submittedName>
</protein>
<dbReference type="OrthoDB" id="1047417at2"/>
<name>A0A9X0YT22_9BACI</name>
<dbReference type="InterPro" id="IPR034829">
    <property type="entry name" value="DnaD-like_sf"/>
</dbReference>
<gene>
    <name evidence="4" type="ORF">J2Z64_002677</name>
</gene>
<proteinExistence type="inferred from homology"/>
<dbReference type="InterPro" id="IPR053162">
    <property type="entry name" value="DnaD"/>
</dbReference>
<dbReference type="RefSeq" id="WP_149476100.1">
    <property type="nucleotide sequence ID" value="NZ_JAGGMB010000008.1"/>
</dbReference>
<dbReference type="Proteomes" id="UP001138793">
    <property type="component" value="Unassembled WGS sequence"/>
</dbReference>
<organism evidence="4 5">
    <name type="scientific">Oceanobacillus polygoni</name>
    <dbReference type="NCBI Taxonomy" id="1235259"/>
    <lineage>
        <taxon>Bacteria</taxon>
        <taxon>Bacillati</taxon>
        <taxon>Bacillota</taxon>
        <taxon>Bacilli</taxon>
        <taxon>Bacillales</taxon>
        <taxon>Bacillaceae</taxon>
        <taxon>Oceanobacillus</taxon>
    </lineage>
</organism>
<reference evidence="4" key="1">
    <citation type="submission" date="2021-03" db="EMBL/GenBank/DDBJ databases">
        <title>Genomic Encyclopedia of Type Strains, Phase IV (KMG-IV): sequencing the most valuable type-strain genomes for metagenomic binning, comparative biology and taxonomic classification.</title>
        <authorList>
            <person name="Goeker M."/>
        </authorList>
    </citation>
    <scope>NUCLEOTIDE SEQUENCE</scope>
    <source>
        <strain evidence="4">DSM 107338</strain>
    </source>
</reference>
<feature type="domain" description="DnaB/C C-terminal" evidence="3">
    <location>
        <begin position="207"/>
        <end position="276"/>
    </location>
</feature>
<keyword evidence="5" id="KW-1185">Reference proteome</keyword>
<dbReference type="EMBL" id="JAGGMB010000008">
    <property type="protein sequence ID" value="MBP2078413.1"/>
    <property type="molecule type" value="Genomic_DNA"/>
</dbReference>
<sequence>MNYIKEINAFYNHMERIPLSASAVALWHALLHINNKAMWIEEFTVSGVVLRVKAGLKESSFKRARTELKEKGYINYQSRSRNQAPIYRMVRLSFDKNEIYQSELADATIENEHAHHPIDSTVKPIVDQPKDELQDGSLNDEKVVHSADHQAGHDITPYNSMVYLANHPTDQGMNHQAGHLTDREAAPLIKQKQNQTRQDKTVAIDALQFFQENFGRINPFVMEDLLHWVKEIGEPLLLHAMKRTLEQGKSNWAYVKGILQSWIRKGITTVEQADAEEIAFRKQQQQPKGSGVSTFNNGPTEEVVPDWFRKQKQQEKQLQEKTQKASHSSKELFADVERRLATYRG</sequence>
<evidence type="ECO:0000256" key="1">
    <source>
        <dbReference type="ARBA" id="ARBA00093462"/>
    </source>
</evidence>
<dbReference type="Pfam" id="PF07261">
    <property type="entry name" value="DnaB_2"/>
    <property type="match status" value="1"/>
</dbReference>